<organism evidence="1 2">
    <name type="scientific">Leucogyrophana mollusca</name>
    <dbReference type="NCBI Taxonomy" id="85980"/>
    <lineage>
        <taxon>Eukaryota</taxon>
        <taxon>Fungi</taxon>
        <taxon>Dikarya</taxon>
        <taxon>Basidiomycota</taxon>
        <taxon>Agaricomycotina</taxon>
        <taxon>Agaricomycetes</taxon>
        <taxon>Agaricomycetidae</taxon>
        <taxon>Boletales</taxon>
        <taxon>Boletales incertae sedis</taxon>
        <taxon>Leucogyrophana</taxon>
    </lineage>
</organism>
<sequence>MSTAGKDNRKPIFRRLSQVYVEIPPSPLHTARKNGSKQSASLIVTSGHKENALLYSDGSHMSSASTSPKKRKMDCDISQPSAKKQKPAPLQAAELEKPVNSSEEYPNGFFYCHQCNRKRDTAACIRCTVVDVKDRRCAAKYCKACLKNRYGLSLDDIKTQGGAESAKNQTKHIAGEGYLFKCPRCDDACNCVKCRKAKGLEPTGNLTLAARQSGANSAAEVLRADIKATGPMRSKSTSVKVDMKTKAARKSTSALSSEKRVTPRTTPKQTSSSVPPKKKAEAPPKVKPVPKPTWSCIDIPLSLSEVEERIHIREFALRFGSLLDIPRPQLEELEEIRGSRGRGSEDDDDDLVPWVSEPCVKSLILGLLQVLDVDREAEKPLKTAIKHIRDSGGNLNKIWSALSALRDHCHDLSSSSSTSSASPEPPSGLIFPDPLPPPSSAPVIRTRSGISAGLTVVRTAQLVPVIAALVDAAVESEDVRTELDTGVREAKEQAKEAREASRVENERYEKEKEDNKAKEKKDKLAVENHKRVLSDIEDALKVSSYAYIPRVCPLGRDTDGRVYWALSPGINEREAAAEMLSMGPNGGSSRSRRNRKRLVAPPDERSALKKWSWFIAVWGMRPPVEDRAVVRGGDSDDEEEEEEQWWGFWDPEEITKLAAWVSAKSGIDVETSTPGSRASTPVDPDSEDEADARPTKEQTKALVKDLGQYAALLRWRVKREDE</sequence>
<gene>
    <name evidence="1" type="ORF">BV22DRAFT_1122186</name>
</gene>
<keyword evidence="2" id="KW-1185">Reference proteome</keyword>
<protein>
    <submittedName>
        <fullName evidence="1">Uncharacterized protein</fullName>
    </submittedName>
</protein>
<evidence type="ECO:0000313" key="1">
    <source>
        <dbReference type="EMBL" id="KAH7921406.1"/>
    </source>
</evidence>
<accession>A0ACB8B876</accession>
<dbReference type="Proteomes" id="UP000790709">
    <property type="component" value="Unassembled WGS sequence"/>
</dbReference>
<proteinExistence type="predicted"/>
<evidence type="ECO:0000313" key="2">
    <source>
        <dbReference type="Proteomes" id="UP000790709"/>
    </source>
</evidence>
<reference evidence="1" key="1">
    <citation type="journal article" date="2021" name="New Phytol.">
        <title>Evolutionary innovations through gain and loss of genes in the ectomycorrhizal Boletales.</title>
        <authorList>
            <person name="Wu G."/>
            <person name="Miyauchi S."/>
            <person name="Morin E."/>
            <person name="Kuo A."/>
            <person name="Drula E."/>
            <person name="Varga T."/>
            <person name="Kohler A."/>
            <person name="Feng B."/>
            <person name="Cao Y."/>
            <person name="Lipzen A."/>
            <person name="Daum C."/>
            <person name="Hundley H."/>
            <person name="Pangilinan J."/>
            <person name="Johnson J."/>
            <person name="Barry K."/>
            <person name="LaButti K."/>
            <person name="Ng V."/>
            <person name="Ahrendt S."/>
            <person name="Min B."/>
            <person name="Choi I.G."/>
            <person name="Park H."/>
            <person name="Plett J.M."/>
            <person name="Magnuson J."/>
            <person name="Spatafora J.W."/>
            <person name="Nagy L.G."/>
            <person name="Henrissat B."/>
            <person name="Grigoriev I.V."/>
            <person name="Yang Z.L."/>
            <person name="Xu J."/>
            <person name="Martin F.M."/>
        </authorList>
    </citation>
    <scope>NUCLEOTIDE SEQUENCE</scope>
    <source>
        <strain evidence="1">KUC20120723A-06</strain>
    </source>
</reference>
<name>A0ACB8B876_9AGAM</name>
<comment type="caution">
    <text evidence="1">The sequence shown here is derived from an EMBL/GenBank/DDBJ whole genome shotgun (WGS) entry which is preliminary data.</text>
</comment>
<dbReference type="EMBL" id="MU266528">
    <property type="protein sequence ID" value="KAH7921406.1"/>
    <property type="molecule type" value="Genomic_DNA"/>
</dbReference>